<dbReference type="RefSeq" id="WP_310370057.1">
    <property type="nucleotide sequence ID" value="NZ_JAVDYB010000001.1"/>
</dbReference>
<sequence>MTAIPVETHTPTTHVLARFEHNGYDDSDFYAIVWDGHRAGLTEYGSTRYYGGTNPGPDATAAHHAAARAWILAPLTDQLRADAEAHARALDQGCAARSTTTRGKNHGVTGQIKRLTERRFRGHATLRALIVIHGTGEQRWMDADRLERTDPEPIDDNAINDRARYLAERADWLDLIHRAGLRHGAWS</sequence>
<protein>
    <submittedName>
        <fullName evidence="1">Uncharacterized protein</fullName>
    </submittedName>
</protein>
<accession>A0AAE3YPJ0</accession>
<keyword evidence="2" id="KW-1185">Reference proteome</keyword>
<proteinExistence type="predicted"/>
<evidence type="ECO:0000313" key="2">
    <source>
        <dbReference type="Proteomes" id="UP001183643"/>
    </source>
</evidence>
<dbReference type="AlphaFoldDB" id="A0AAE3YPJ0"/>
<dbReference type="EMBL" id="JAVDYB010000001">
    <property type="protein sequence ID" value="MDR7277643.1"/>
    <property type="molecule type" value="Genomic_DNA"/>
</dbReference>
<dbReference type="Proteomes" id="UP001183643">
    <property type="component" value="Unassembled WGS sequence"/>
</dbReference>
<organism evidence="1 2">
    <name type="scientific">Catenuloplanes atrovinosus</name>
    <dbReference type="NCBI Taxonomy" id="137266"/>
    <lineage>
        <taxon>Bacteria</taxon>
        <taxon>Bacillati</taxon>
        <taxon>Actinomycetota</taxon>
        <taxon>Actinomycetes</taxon>
        <taxon>Micromonosporales</taxon>
        <taxon>Micromonosporaceae</taxon>
        <taxon>Catenuloplanes</taxon>
    </lineage>
</organism>
<comment type="caution">
    <text evidence="1">The sequence shown here is derived from an EMBL/GenBank/DDBJ whole genome shotgun (WGS) entry which is preliminary data.</text>
</comment>
<evidence type="ECO:0000313" key="1">
    <source>
        <dbReference type="EMBL" id="MDR7277643.1"/>
    </source>
</evidence>
<reference evidence="1" key="1">
    <citation type="submission" date="2023-07" db="EMBL/GenBank/DDBJ databases">
        <title>Sequencing the genomes of 1000 actinobacteria strains.</title>
        <authorList>
            <person name="Klenk H.-P."/>
        </authorList>
    </citation>
    <scope>NUCLEOTIDE SEQUENCE</scope>
    <source>
        <strain evidence="1">DSM 44707</strain>
    </source>
</reference>
<name>A0AAE3YPJ0_9ACTN</name>
<gene>
    <name evidence="1" type="ORF">J2S41_004421</name>
</gene>